<organism evidence="1 2">
    <name type="scientific">Allacma fusca</name>
    <dbReference type="NCBI Taxonomy" id="39272"/>
    <lineage>
        <taxon>Eukaryota</taxon>
        <taxon>Metazoa</taxon>
        <taxon>Ecdysozoa</taxon>
        <taxon>Arthropoda</taxon>
        <taxon>Hexapoda</taxon>
        <taxon>Collembola</taxon>
        <taxon>Symphypleona</taxon>
        <taxon>Sminthuridae</taxon>
        <taxon>Allacma</taxon>
    </lineage>
</organism>
<sequence length="23" mass="2583">SDELSGSELSNSSWRYLLQGQLL</sequence>
<proteinExistence type="predicted"/>
<dbReference type="EMBL" id="CAJVCH010048697">
    <property type="protein sequence ID" value="CAG7717794.1"/>
    <property type="molecule type" value="Genomic_DNA"/>
</dbReference>
<comment type="caution">
    <text evidence="1">The sequence shown here is derived from an EMBL/GenBank/DDBJ whole genome shotgun (WGS) entry which is preliminary data.</text>
</comment>
<gene>
    <name evidence="1" type="ORF">AFUS01_LOCUS7232</name>
</gene>
<keyword evidence="2" id="KW-1185">Reference proteome</keyword>
<accession>A0A8J2JNF1</accession>
<evidence type="ECO:0000313" key="2">
    <source>
        <dbReference type="Proteomes" id="UP000708208"/>
    </source>
</evidence>
<dbReference type="AlphaFoldDB" id="A0A8J2JNF1"/>
<feature type="non-terminal residue" evidence="1">
    <location>
        <position position="1"/>
    </location>
</feature>
<reference evidence="1" key="1">
    <citation type="submission" date="2021-06" db="EMBL/GenBank/DDBJ databases">
        <authorList>
            <person name="Hodson N. C."/>
            <person name="Mongue J. A."/>
            <person name="Jaron S. K."/>
        </authorList>
    </citation>
    <scope>NUCLEOTIDE SEQUENCE</scope>
</reference>
<evidence type="ECO:0000313" key="1">
    <source>
        <dbReference type="EMBL" id="CAG7717794.1"/>
    </source>
</evidence>
<protein>
    <submittedName>
        <fullName evidence="1">Uncharacterized protein</fullName>
    </submittedName>
</protein>
<dbReference type="Proteomes" id="UP000708208">
    <property type="component" value="Unassembled WGS sequence"/>
</dbReference>
<name>A0A8J2JNF1_9HEXA</name>